<feature type="compositionally biased region" description="Polar residues" evidence="1">
    <location>
        <begin position="1"/>
        <end position="11"/>
    </location>
</feature>
<feature type="region of interest" description="Disordered" evidence="1">
    <location>
        <begin position="1"/>
        <end position="33"/>
    </location>
</feature>
<dbReference type="EMBL" id="BAAANN010000003">
    <property type="protein sequence ID" value="GAA1945148.1"/>
    <property type="molecule type" value="Genomic_DNA"/>
</dbReference>
<sequence>MTTTTLASATDAQAEPVQDMATAHSTQSSMANEKGWSVRIKGGARYTPGLFESNILADVEYTCPQGGLTGVGASIAATFEQKTRSGKTVIATTPVGYHVDNCAGSTPRTRLVVMQLRDPTANWDRDVHVFEVTAKIGQGNIVRNGKPIKATYSQDRYCMAASAELC</sequence>
<dbReference type="Proteomes" id="UP001501116">
    <property type="component" value="Unassembled WGS sequence"/>
</dbReference>
<name>A0ABN2Q8B4_9PSEU</name>
<evidence type="ECO:0000313" key="2">
    <source>
        <dbReference type="EMBL" id="GAA1945148.1"/>
    </source>
</evidence>
<organism evidence="2 3">
    <name type="scientific">Amycolatopsis minnesotensis</name>
    <dbReference type="NCBI Taxonomy" id="337894"/>
    <lineage>
        <taxon>Bacteria</taxon>
        <taxon>Bacillati</taxon>
        <taxon>Actinomycetota</taxon>
        <taxon>Actinomycetes</taxon>
        <taxon>Pseudonocardiales</taxon>
        <taxon>Pseudonocardiaceae</taxon>
        <taxon>Amycolatopsis</taxon>
    </lineage>
</organism>
<reference evidence="2 3" key="1">
    <citation type="journal article" date="2019" name="Int. J. Syst. Evol. Microbiol.">
        <title>The Global Catalogue of Microorganisms (GCM) 10K type strain sequencing project: providing services to taxonomists for standard genome sequencing and annotation.</title>
        <authorList>
            <consortium name="The Broad Institute Genomics Platform"/>
            <consortium name="The Broad Institute Genome Sequencing Center for Infectious Disease"/>
            <person name="Wu L."/>
            <person name="Ma J."/>
        </authorList>
    </citation>
    <scope>NUCLEOTIDE SEQUENCE [LARGE SCALE GENOMIC DNA]</scope>
    <source>
        <strain evidence="2 3">JCM 14545</strain>
    </source>
</reference>
<protein>
    <submittedName>
        <fullName evidence="2">Uncharacterized protein</fullName>
    </submittedName>
</protein>
<proteinExistence type="predicted"/>
<evidence type="ECO:0000313" key="3">
    <source>
        <dbReference type="Proteomes" id="UP001501116"/>
    </source>
</evidence>
<comment type="caution">
    <text evidence="2">The sequence shown here is derived from an EMBL/GenBank/DDBJ whole genome shotgun (WGS) entry which is preliminary data.</text>
</comment>
<accession>A0ABN2Q8B4</accession>
<evidence type="ECO:0000256" key="1">
    <source>
        <dbReference type="SAM" id="MobiDB-lite"/>
    </source>
</evidence>
<gene>
    <name evidence="2" type="ORF">GCM10009754_11230</name>
</gene>
<keyword evidence="3" id="KW-1185">Reference proteome</keyword>